<dbReference type="EMBL" id="LMWP01000024">
    <property type="protein sequence ID" value="KUN23804.1"/>
    <property type="molecule type" value="Genomic_DNA"/>
</dbReference>
<feature type="compositionally biased region" description="Basic and acidic residues" evidence="1">
    <location>
        <begin position="59"/>
        <end position="68"/>
    </location>
</feature>
<protein>
    <submittedName>
        <fullName evidence="2">Uncharacterized protein</fullName>
    </submittedName>
</protein>
<accession>A0A117QEE3</accession>
<organism evidence="2 3">
    <name type="scientific">Streptomyces corchorusii</name>
    <name type="common">Streptomyces chibaensis</name>
    <dbReference type="NCBI Taxonomy" id="1903"/>
    <lineage>
        <taxon>Bacteria</taxon>
        <taxon>Bacillati</taxon>
        <taxon>Actinomycetota</taxon>
        <taxon>Actinomycetes</taxon>
        <taxon>Kitasatosporales</taxon>
        <taxon>Streptomycetaceae</taxon>
        <taxon>Streptomyces</taxon>
    </lineage>
</organism>
<feature type="region of interest" description="Disordered" evidence="1">
    <location>
        <begin position="115"/>
        <end position="153"/>
    </location>
</feature>
<proteinExistence type="predicted"/>
<reference evidence="2 3" key="1">
    <citation type="submission" date="2015-10" db="EMBL/GenBank/DDBJ databases">
        <title>Draft genome sequence of Streptomyces corchorusii DSM 40340, type strain for the species Streptomyces corchorusii.</title>
        <authorList>
            <person name="Ruckert C."/>
            <person name="Winkler A."/>
            <person name="Kalinowski J."/>
            <person name="Kampfer P."/>
            <person name="Glaeser S."/>
        </authorList>
    </citation>
    <scope>NUCLEOTIDE SEQUENCE [LARGE SCALE GENOMIC DNA]</scope>
    <source>
        <strain evidence="2 3">DSM 40340</strain>
    </source>
</reference>
<dbReference type="Proteomes" id="UP000053398">
    <property type="component" value="Unassembled WGS sequence"/>
</dbReference>
<keyword evidence="3" id="KW-1185">Reference proteome</keyword>
<comment type="caution">
    <text evidence="2">The sequence shown here is derived from an EMBL/GenBank/DDBJ whole genome shotgun (WGS) entry which is preliminary data.</text>
</comment>
<sequence>MLHEPYQLSRLEGLGEEGVHADVEAGLDLVLRTRADDGEGQVVRTGIGPEAGGGAEPVEPGHDDVERHDVGPHLVHHVQTLGTIGRGHDLKPFQFEVDPDQLPDDLVVVHNKHPTRSAWHTSRVGPDRPPRPGFPHFHPVQGTRRPPPGETGS</sequence>
<evidence type="ECO:0000256" key="1">
    <source>
        <dbReference type="SAM" id="MobiDB-lite"/>
    </source>
</evidence>
<name>A0A117QEE3_STRCK</name>
<feature type="region of interest" description="Disordered" evidence="1">
    <location>
        <begin position="41"/>
        <end position="68"/>
    </location>
</feature>
<evidence type="ECO:0000313" key="2">
    <source>
        <dbReference type="EMBL" id="KUN23804.1"/>
    </source>
</evidence>
<evidence type="ECO:0000313" key="3">
    <source>
        <dbReference type="Proteomes" id="UP000053398"/>
    </source>
</evidence>
<dbReference type="AlphaFoldDB" id="A0A117QEE3"/>
<gene>
    <name evidence="2" type="ORF">AQJ11_23120</name>
</gene>